<evidence type="ECO:0000313" key="9">
    <source>
        <dbReference type="EMBL" id="HJD97348.1"/>
    </source>
</evidence>
<reference evidence="9" key="1">
    <citation type="journal article" date="2021" name="PeerJ">
        <title>Extensive microbial diversity within the chicken gut microbiome revealed by metagenomics and culture.</title>
        <authorList>
            <person name="Gilroy R."/>
            <person name="Ravi A."/>
            <person name="Getino M."/>
            <person name="Pursley I."/>
            <person name="Horton D.L."/>
            <person name="Alikhan N.F."/>
            <person name="Baker D."/>
            <person name="Gharbi K."/>
            <person name="Hall N."/>
            <person name="Watson M."/>
            <person name="Adriaenssens E.M."/>
            <person name="Foster-Nyarko E."/>
            <person name="Jarju S."/>
            <person name="Secka A."/>
            <person name="Antonio M."/>
            <person name="Oren A."/>
            <person name="Chaudhuri R.R."/>
            <person name="La Ragione R."/>
            <person name="Hildebrand F."/>
            <person name="Pallen M.J."/>
        </authorList>
    </citation>
    <scope>NUCLEOTIDE SEQUENCE</scope>
    <source>
        <strain evidence="9">ChiGjej2B2-19336</strain>
    </source>
</reference>
<feature type="transmembrane region" description="Helical" evidence="7">
    <location>
        <begin position="40"/>
        <end position="62"/>
    </location>
</feature>
<feature type="transmembrane region" description="Helical" evidence="7">
    <location>
        <begin position="69"/>
        <end position="91"/>
    </location>
</feature>
<sequence>MYFNKIKTMNWAYPRLVLLLGASLLFLIHMLWFVQTPVWYPIRCFLNGLPVTLFFFIPALLWKPLAKPWLILGTSLLLVAAVLAGMHLFYYEATISQQSLFAIFESNLSESAEFLLSQFSLTALAYLIALLALPLTLLCRAMKASRQNDIRASRLTAAVLIVAACALAASGKLPRLAKDNIACQIVQSCRAYRQSMDDLERFLARASTLKAPGVSAAPGPVTLIVLIGESSSRHHWGIYGYFRDTTPRLSSMGKELLVFNDAISPFGRTTLSVAAALTCTDVPGVGDLPLVTVFRQAGFETVWISNQSTVDDTNMIVRIISGADRKIYLNKGGDQAYARSYDEKILPVLDEILASPSTTGKRVIFVHTMGSHVNYASRFPEEFKKFPQADDIQEKPWFSSKAKKYINNYDNSILYTDHIIASVIEKLKNVPGGAMLFFSDHGEEVFDTRNHHGHHDSIESRYYVDIPFLIWLSDSYRSGLAPETAALWKKACLLPFVNDAAPYVMLDLCGISFQTPHMKDSPLSPAFIPTPRIINGVDYDARYPGDAGLKEPVPLR</sequence>
<proteinExistence type="predicted"/>
<dbReference type="RefSeq" id="WP_304122377.1">
    <property type="nucleotide sequence ID" value="NZ_DYZA01000136.1"/>
</dbReference>
<dbReference type="Pfam" id="PF00884">
    <property type="entry name" value="Sulfatase"/>
    <property type="match status" value="1"/>
</dbReference>
<organism evidence="9 10">
    <name type="scientific">Mailhella massiliensis</name>
    <dbReference type="NCBI Taxonomy" id="1903261"/>
    <lineage>
        <taxon>Bacteria</taxon>
        <taxon>Pseudomonadati</taxon>
        <taxon>Thermodesulfobacteriota</taxon>
        <taxon>Desulfovibrionia</taxon>
        <taxon>Desulfovibrionales</taxon>
        <taxon>Desulfovibrionaceae</taxon>
        <taxon>Mailhella</taxon>
    </lineage>
</organism>
<evidence type="ECO:0000256" key="4">
    <source>
        <dbReference type="ARBA" id="ARBA00022692"/>
    </source>
</evidence>
<evidence type="ECO:0000313" key="10">
    <source>
        <dbReference type="Proteomes" id="UP000698963"/>
    </source>
</evidence>
<accession>A0A921AX16</accession>
<evidence type="ECO:0000256" key="1">
    <source>
        <dbReference type="ARBA" id="ARBA00004651"/>
    </source>
</evidence>
<dbReference type="EMBL" id="DYZA01000136">
    <property type="protein sequence ID" value="HJD97348.1"/>
    <property type="molecule type" value="Genomic_DNA"/>
</dbReference>
<keyword evidence="5 7" id="KW-1133">Transmembrane helix</keyword>
<comment type="caution">
    <text evidence="9">The sequence shown here is derived from an EMBL/GenBank/DDBJ whole genome shotgun (WGS) entry which is preliminary data.</text>
</comment>
<evidence type="ECO:0000259" key="8">
    <source>
        <dbReference type="Pfam" id="PF00884"/>
    </source>
</evidence>
<dbReference type="InterPro" id="IPR000917">
    <property type="entry name" value="Sulfatase_N"/>
</dbReference>
<feature type="transmembrane region" description="Helical" evidence="7">
    <location>
        <begin position="12"/>
        <end position="34"/>
    </location>
</feature>
<dbReference type="InterPro" id="IPR058130">
    <property type="entry name" value="PEA_transf_C"/>
</dbReference>
<protein>
    <submittedName>
        <fullName evidence="9">Phosphoethanolamine transferase</fullName>
    </submittedName>
</protein>
<feature type="transmembrane region" description="Helical" evidence="7">
    <location>
        <begin position="119"/>
        <end position="140"/>
    </location>
</feature>
<evidence type="ECO:0000256" key="7">
    <source>
        <dbReference type="SAM" id="Phobius"/>
    </source>
</evidence>
<keyword evidence="4 7" id="KW-0812">Transmembrane</keyword>
<keyword evidence="6 7" id="KW-0472">Membrane</keyword>
<dbReference type="CDD" id="cd16017">
    <property type="entry name" value="LptA"/>
    <property type="match status" value="1"/>
</dbReference>
<keyword evidence="3 9" id="KW-0808">Transferase</keyword>
<dbReference type="GO" id="GO:0005886">
    <property type="term" value="C:plasma membrane"/>
    <property type="evidence" value="ECO:0007669"/>
    <property type="project" value="UniProtKB-SubCell"/>
</dbReference>
<feature type="transmembrane region" description="Helical" evidence="7">
    <location>
        <begin position="152"/>
        <end position="171"/>
    </location>
</feature>
<name>A0A921AX16_9BACT</name>
<evidence type="ECO:0000256" key="5">
    <source>
        <dbReference type="ARBA" id="ARBA00022989"/>
    </source>
</evidence>
<dbReference type="Proteomes" id="UP000698963">
    <property type="component" value="Unassembled WGS sequence"/>
</dbReference>
<evidence type="ECO:0000256" key="3">
    <source>
        <dbReference type="ARBA" id="ARBA00022679"/>
    </source>
</evidence>
<comment type="subcellular location">
    <subcellularLocation>
        <location evidence="1">Cell membrane</location>
        <topology evidence="1">Multi-pass membrane protein</topology>
    </subcellularLocation>
</comment>
<dbReference type="SUPFAM" id="SSF53649">
    <property type="entry name" value="Alkaline phosphatase-like"/>
    <property type="match status" value="1"/>
</dbReference>
<dbReference type="GO" id="GO:0009244">
    <property type="term" value="P:lipopolysaccharide core region biosynthetic process"/>
    <property type="evidence" value="ECO:0007669"/>
    <property type="project" value="TreeGrafter"/>
</dbReference>
<dbReference type="GO" id="GO:0016776">
    <property type="term" value="F:phosphotransferase activity, phosphate group as acceptor"/>
    <property type="evidence" value="ECO:0007669"/>
    <property type="project" value="TreeGrafter"/>
</dbReference>
<dbReference type="AlphaFoldDB" id="A0A921AX16"/>
<evidence type="ECO:0000256" key="6">
    <source>
        <dbReference type="ARBA" id="ARBA00023136"/>
    </source>
</evidence>
<keyword evidence="2" id="KW-1003">Cell membrane</keyword>
<dbReference type="PANTHER" id="PTHR30443">
    <property type="entry name" value="INNER MEMBRANE PROTEIN"/>
    <property type="match status" value="1"/>
</dbReference>
<evidence type="ECO:0000256" key="2">
    <source>
        <dbReference type="ARBA" id="ARBA00022475"/>
    </source>
</evidence>
<gene>
    <name evidence="9" type="ORF">K8W16_06860</name>
</gene>
<dbReference type="PANTHER" id="PTHR30443:SF2">
    <property type="entry name" value="PHOSPHOETHANOLAMINE TRANSFERASE EPTC"/>
    <property type="match status" value="1"/>
</dbReference>
<feature type="domain" description="Sulfatase N-terminal" evidence="8">
    <location>
        <begin position="222"/>
        <end position="478"/>
    </location>
</feature>
<dbReference type="Gene3D" id="3.40.720.10">
    <property type="entry name" value="Alkaline Phosphatase, subunit A"/>
    <property type="match status" value="1"/>
</dbReference>
<dbReference type="InterPro" id="IPR017850">
    <property type="entry name" value="Alkaline_phosphatase_core_sf"/>
</dbReference>
<dbReference type="InterPro" id="IPR040423">
    <property type="entry name" value="PEA_transferase"/>
</dbReference>
<reference evidence="9" key="2">
    <citation type="submission" date="2021-09" db="EMBL/GenBank/DDBJ databases">
        <authorList>
            <person name="Gilroy R."/>
        </authorList>
    </citation>
    <scope>NUCLEOTIDE SEQUENCE</scope>
    <source>
        <strain evidence="9">ChiGjej2B2-19336</strain>
    </source>
</reference>